<proteinExistence type="predicted"/>
<sequence length="315" mass="35955">MNFIWKVKNRCYIPSRLLLTSAATLGKKEPKYPEKDLPRQKKRSLGSKAASAYYGSSDPSRKEGRENSLHGTGVQFHLIKKFLHLYLHIVIETFMPPKEPKANNRTNLTIRLAPPSSKSIEAYLAKFTKLGLIELHLWQSNLYSGRGGTITRRWPRPAHYGEHKSLLKFQTFGLSGISMSLVSMELNKQSKRSSPPDDSLEFDRTCIIYLALTLMHQGSGLASDQLAGNFIQHSDEIWLELNHRIIGEPYYPAPLNLVSRFIEAWNKSSNRYPRVGVYRSFAPGQDPVRTEKNSQVCLFALNEIQDRALMIDNRH</sequence>
<dbReference type="Proteomes" id="UP000772434">
    <property type="component" value="Unassembled WGS sequence"/>
</dbReference>
<protein>
    <submittedName>
        <fullName evidence="2">Uncharacterized protein</fullName>
    </submittedName>
</protein>
<dbReference type="AlphaFoldDB" id="A0A9P5PS58"/>
<gene>
    <name evidence="2" type="ORF">BDP27DRAFT_1364146</name>
</gene>
<feature type="region of interest" description="Disordered" evidence="1">
    <location>
        <begin position="29"/>
        <end position="68"/>
    </location>
</feature>
<accession>A0A9P5PS58</accession>
<evidence type="ECO:0000256" key="1">
    <source>
        <dbReference type="SAM" id="MobiDB-lite"/>
    </source>
</evidence>
<dbReference type="EMBL" id="JADNRY010000061">
    <property type="protein sequence ID" value="KAF9068426.1"/>
    <property type="molecule type" value="Genomic_DNA"/>
</dbReference>
<reference evidence="2" key="1">
    <citation type="submission" date="2020-11" db="EMBL/GenBank/DDBJ databases">
        <authorList>
            <consortium name="DOE Joint Genome Institute"/>
            <person name="Ahrendt S."/>
            <person name="Riley R."/>
            <person name="Andreopoulos W."/>
            <person name="Labutti K."/>
            <person name="Pangilinan J."/>
            <person name="Ruiz-Duenas F.J."/>
            <person name="Barrasa J.M."/>
            <person name="Sanchez-Garcia M."/>
            <person name="Camarero S."/>
            <person name="Miyauchi S."/>
            <person name="Serrano A."/>
            <person name="Linde D."/>
            <person name="Babiker R."/>
            <person name="Drula E."/>
            <person name="Ayuso-Fernandez I."/>
            <person name="Pacheco R."/>
            <person name="Padilla G."/>
            <person name="Ferreira P."/>
            <person name="Barriuso J."/>
            <person name="Kellner H."/>
            <person name="Castanera R."/>
            <person name="Alfaro M."/>
            <person name="Ramirez L."/>
            <person name="Pisabarro A.G."/>
            <person name="Kuo A."/>
            <person name="Tritt A."/>
            <person name="Lipzen A."/>
            <person name="He G."/>
            <person name="Yan M."/>
            <person name="Ng V."/>
            <person name="Cullen D."/>
            <person name="Martin F."/>
            <person name="Rosso M.-N."/>
            <person name="Henrissat B."/>
            <person name="Hibbett D."/>
            <person name="Martinez A.T."/>
            <person name="Grigoriev I.V."/>
        </authorList>
    </citation>
    <scope>NUCLEOTIDE SEQUENCE</scope>
    <source>
        <strain evidence="2">AH 40177</strain>
    </source>
</reference>
<feature type="compositionally biased region" description="Low complexity" evidence="1">
    <location>
        <begin position="46"/>
        <end position="57"/>
    </location>
</feature>
<feature type="compositionally biased region" description="Basic and acidic residues" evidence="1">
    <location>
        <begin position="29"/>
        <end position="39"/>
    </location>
</feature>
<evidence type="ECO:0000313" key="3">
    <source>
        <dbReference type="Proteomes" id="UP000772434"/>
    </source>
</evidence>
<name>A0A9P5PS58_9AGAR</name>
<keyword evidence="3" id="KW-1185">Reference proteome</keyword>
<feature type="compositionally biased region" description="Basic and acidic residues" evidence="1">
    <location>
        <begin position="59"/>
        <end position="68"/>
    </location>
</feature>
<comment type="caution">
    <text evidence="2">The sequence shown here is derived from an EMBL/GenBank/DDBJ whole genome shotgun (WGS) entry which is preliminary data.</text>
</comment>
<evidence type="ECO:0000313" key="2">
    <source>
        <dbReference type="EMBL" id="KAF9068426.1"/>
    </source>
</evidence>
<organism evidence="2 3">
    <name type="scientific">Rhodocollybia butyracea</name>
    <dbReference type="NCBI Taxonomy" id="206335"/>
    <lineage>
        <taxon>Eukaryota</taxon>
        <taxon>Fungi</taxon>
        <taxon>Dikarya</taxon>
        <taxon>Basidiomycota</taxon>
        <taxon>Agaricomycotina</taxon>
        <taxon>Agaricomycetes</taxon>
        <taxon>Agaricomycetidae</taxon>
        <taxon>Agaricales</taxon>
        <taxon>Marasmiineae</taxon>
        <taxon>Omphalotaceae</taxon>
        <taxon>Rhodocollybia</taxon>
    </lineage>
</organism>